<evidence type="ECO:0000259" key="3">
    <source>
        <dbReference type="Pfam" id="PF16884"/>
    </source>
</evidence>
<keyword evidence="1" id="KW-0560">Oxidoreductase</keyword>
<dbReference type="Gene3D" id="3.40.50.720">
    <property type="entry name" value="NAD(P)-binding Rossmann-like Domain"/>
    <property type="match status" value="1"/>
</dbReference>
<dbReference type="OrthoDB" id="9805663at2"/>
<evidence type="ECO:0000256" key="1">
    <source>
        <dbReference type="ARBA" id="ARBA00023002"/>
    </source>
</evidence>
<dbReference type="RefSeq" id="WP_035598539.1">
    <property type="nucleotide sequence ID" value="NZ_ARYM01000012.1"/>
</dbReference>
<organism evidence="4 5">
    <name type="scientific">Hyphomonas polymorpha PS728</name>
    <dbReference type="NCBI Taxonomy" id="1280954"/>
    <lineage>
        <taxon>Bacteria</taxon>
        <taxon>Pseudomonadati</taxon>
        <taxon>Pseudomonadota</taxon>
        <taxon>Alphaproteobacteria</taxon>
        <taxon>Hyphomonadales</taxon>
        <taxon>Hyphomonadaceae</taxon>
        <taxon>Hyphomonas</taxon>
    </lineage>
</organism>
<dbReference type="PANTHER" id="PTHR43205:SF7">
    <property type="entry name" value="PROSTAGLANDIN REDUCTASE 1"/>
    <property type="match status" value="1"/>
</dbReference>
<feature type="domain" description="Alcohol dehydrogenase-like C-terminal" evidence="2">
    <location>
        <begin position="156"/>
        <end position="288"/>
    </location>
</feature>
<dbReference type="Pfam" id="PF16884">
    <property type="entry name" value="ADH_N_2"/>
    <property type="match status" value="1"/>
</dbReference>
<name>A0A062V7N5_9PROT</name>
<evidence type="ECO:0000313" key="5">
    <source>
        <dbReference type="Proteomes" id="UP000027100"/>
    </source>
</evidence>
<comment type="caution">
    <text evidence="4">The sequence shown here is derived from an EMBL/GenBank/DDBJ whole genome shotgun (WGS) entry which is preliminary data.</text>
</comment>
<dbReference type="EMBL" id="ARYM01000012">
    <property type="protein sequence ID" value="KCZ98147.1"/>
    <property type="molecule type" value="Genomic_DNA"/>
</dbReference>
<dbReference type="InterPro" id="IPR041694">
    <property type="entry name" value="ADH_N_2"/>
</dbReference>
<dbReference type="Pfam" id="PF00107">
    <property type="entry name" value="ADH_zinc_N"/>
    <property type="match status" value="1"/>
</dbReference>
<dbReference type="CDD" id="cd05288">
    <property type="entry name" value="PGDH"/>
    <property type="match status" value="1"/>
</dbReference>
<dbReference type="PATRIC" id="fig|1280954.3.peg.2251"/>
<feature type="domain" description="Oxidoreductase N-terminal" evidence="3">
    <location>
        <begin position="2"/>
        <end position="110"/>
    </location>
</feature>
<dbReference type="SUPFAM" id="SSF51735">
    <property type="entry name" value="NAD(P)-binding Rossmann-fold domains"/>
    <property type="match status" value="1"/>
</dbReference>
<accession>A0A062V7N5</accession>
<reference evidence="4 5" key="1">
    <citation type="journal article" date="2014" name="Antonie Van Leeuwenhoek">
        <title>Hyphomonas beringensis sp. nov. and Hyphomonas chukchiensis sp. nov., isolated from surface seawater of the Bering Sea and Chukchi Sea.</title>
        <authorList>
            <person name="Li C."/>
            <person name="Lai Q."/>
            <person name="Li G."/>
            <person name="Dong C."/>
            <person name="Wang J."/>
            <person name="Liao Y."/>
            <person name="Shao Z."/>
        </authorList>
    </citation>
    <scope>NUCLEOTIDE SEQUENCE [LARGE SCALE GENOMIC DNA]</scope>
    <source>
        <strain evidence="4 5">PS728</strain>
    </source>
</reference>
<dbReference type="eggNOG" id="COG2130">
    <property type="taxonomic scope" value="Bacteria"/>
</dbReference>
<dbReference type="PANTHER" id="PTHR43205">
    <property type="entry name" value="PROSTAGLANDIN REDUCTASE"/>
    <property type="match status" value="1"/>
</dbReference>
<dbReference type="InterPro" id="IPR045010">
    <property type="entry name" value="MDR_fam"/>
</dbReference>
<dbReference type="InterPro" id="IPR011032">
    <property type="entry name" value="GroES-like_sf"/>
</dbReference>
<sequence length="337" mass="35192">MKRYTLKAALSATPVAEDFVAIDVPYPDCPPGGIVVRTIYLSLDPYIGSRLRGRHMGETPPAPMADAIPGAIVGQVVESRAPGIAEGDYVHAMEGGWQEYAALPPGHFRKLDPAAAPLRAHIGVLGMPGLTAWAGITQLAKVTAGDVVLVDAAAGAVGGTAGQIARIKGAAKVVGIAGGPEKCRLVTDTYGFDACIDYKAEGWQAALKEALPEGASVFFENVSAEMAMTALSVSRTYVRGVLCGLADAYQSAGPAPHALNAGAVIGKRAQMLGLVVYDFYPRWDEYVTEASGWIRDGKLAFAEDHADGLDSTPALFGKLMRGANVGKPIITVSEEQA</sequence>
<dbReference type="GO" id="GO:0016628">
    <property type="term" value="F:oxidoreductase activity, acting on the CH-CH group of donors, NAD or NADP as acceptor"/>
    <property type="evidence" value="ECO:0007669"/>
    <property type="project" value="InterPro"/>
</dbReference>
<dbReference type="STRING" id="1280954.HPO_11109"/>
<dbReference type="InterPro" id="IPR013149">
    <property type="entry name" value="ADH-like_C"/>
</dbReference>
<dbReference type="FunFam" id="3.40.50.720:FF:000121">
    <property type="entry name" value="Prostaglandin reductase 2"/>
    <property type="match status" value="1"/>
</dbReference>
<keyword evidence="5" id="KW-1185">Reference proteome</keyword>
<evidence type="ECO:0000313" key="4">
    <source>
        <dbReference type="EMBL" id="KCZ98147.1"/>
    </source>
</evidence>
<dbReference type="SUPFAM" id="SSF50129">
    <property type="entry name" value="GroES-like"/>
    <property type="match status" value="1"/>
</dbReference>
<protein>
    <submittedName>
        <fullName evidence="4">L4BD family NADP-dependent oxidoreductase</fullName>
    </submittedName>
</protein>
<dbReference type="InterPro" id="IPR036291">
    <property type="entry name" value="NAD(P)-bd_dom_sf"/>
</dbReference>
<proteinExistence type="predicted"/>
<dbReference type="AlphaFoldDB" id="A0A062V7N5"/>
<evidence type="ECO:0000259" key="2">
    <source>
        <dbReference type="Pfam" id="PF00107"/>
    </source>
</evidence>
<gene>
    <name evidence="4" type="ORF">HPO_11109</name>
</gene>
<dbReference type="Proteomes" id="UP000027100">
    <property type="component" value="Unassembled WGS sequence"/>
</dbReference>
<dbReference type="Gene3D" id="3.90.180.10">
    <property type="entry name" value="Medium-chain alcohol dehydrogenases, catalytic domain"/>
    <property type="match status" value="1"/>
</dbReference>